<dbReference type="Proteomes" id="UP001626550">
    <property type="component" value="Unassembled WGS sequence"/>
</dbReference>
<comment type="caution">
    <text evidence="2">The sequence shown here is derived from an EMBL/GenBank/DDBJ whole genome shotgun (WGS) entry which is preliminary data.</text>
</comment>
<protein>
    <submittedName>
        <fullName evidence="2">E3 ubiquitin-protein ligase ubr5</fullName>
    </submittedName>
</protein>
<keyword evidence="3" id="KW-1185">Reference proteome</keyword>
<proteinExistence type="predicted"/>
<dbReference type="EMBL" id="JBJKFK010000228">
    <property type="protein sequence ID" value="KAL3318579.1"/>
    <property type="molecule type" value="Genomic_DNA"/>
</dbReference>
<evidence type="ECO:0000256" key="1">
    <source>
        <dbReference type="SAM" id="MobiDB-lite"/>
    </source>
</evidence>
<dbReference type="PANTHER" id="PTHR46276:SF1">
    <property type="entry name" value="E3 UBIQUITIN-PROTEIN LIGASE UBR5"/>
    <property type="match status" value="1"/>
</dbReference>
<organism evidence="2 3">
    <name type="scientific">Cichlidogyrus casuarinus</name>
    <dbReference type="NCBI Taxonomy" id="1844966"/>
    <lineage>
        <taxon>Eukaryota</taxon>
        <taxon>Metazoa</taxon>
        <taxon>Spiralia</taxon>
        <taxon>Lophotrochozoa</taxon>
        <taxon>Platyhelminthes</taxon>
        <taxon>Monogenea</taxon>
        <taxon>Monopisthocotylea</taxon>
        <taxon>Dactylogyridea</taxon>
        <taxon>Ancyrocephalidae</taxon>
        <taxon>Cichlidogyrus</taxon>
    </lineage>
</organism>
<evidence type="ECO:0000313" key="2">
    <source>
        <dbReference type="EMBL" id="KAL3318579.1"/>
    </source>
</evidence>
<accession>A0ABD2QGB7</accession>
<reference evidence="2 3" key="1">
    <citation type="submission" date="2024-11" db="EMBL/GenBank/DDBJ databases">
        <title>Adaptive evolution of stress response genes in parasites aligns with host niche diversity.</title>
        <authorList>
            <person name="Hahn C."/>
            <person name="Resl P."/>
        </authorList>
    </citation>
    <scope>NUCLEOTIDE SEQUENCE [LARGE SCALE GENOMIC DNA]</scope>
    <source>
        <strain evidence="2">EGGRZ-B1_66</strain>
        <tissue evidence="2">Body</tissue>
    </source>
</reference>
<evidence type="ECO:0000313" key="3">
    <source>
        <dbReference type="Proteomes" id="UP001626550"/>
    </source>
</evidence>
<dbReference type="PANTHER" id="PTHR46276">
    <property type="entry name" value="E3 UBIQUITIN-PROTEIN LIGASE UBR5"/>
    <property type="match status" value="1"/>
</dbReference>
<name>A0ABD2QGB7_9PLAT</name>
<gene>
    <name evidence="2" type="primary">UBR5_2</name>
    <name evidence="2" type="ORF">Ciccas_002765</name>
</gene>
<feature type="compositionally biased region" description="Basic residues" evidence="1">
    <location>
        <begin position="241"/>
        <end position="250"/>
    </location>
</feature>
<dbReference type="AlphaFoldDB" id="A0ABD2QGB7"/>
<sequence>MQVLVTLHSSTVQVDEFVFLLVCKCPPELTDTLVRTLNRHVSSKPVQRNPAYRSLAKMPEMLLREAGAVDVHSVWLAARRFVRAVSRIYLALKLEATNGENLKKKRIGYSSANPLTVCRHIFLSLPLISLAELPRLAKDILGPVRFGLSSSGTSWSALEPRLAVNPATATQSSSNPQDPVQALDQVFQAERTVSRQTTGLSLLSRMHSSRPLVRRSVTSPQNRTRAAASSSESAGHNQSSPRRRTIGQFT</sequence>
<feature type="region of interest" description="Disordered" evidence="1">
    <location>
        <begin position="205"/>
        <end position="250"/>
    </location>
</feature>